<dbReference type="RefSeq" id="WP_109348782.1">
    <property type="nucleotide sequence ID" value="NZ_BJUE01000002.1"/>
</dbReference>
<accession>A0A2U3AFN2</accession>
<dbReference type="InterPro" id="IPR056079">
    <property type="entry name" value="DUF7662"/>
</dbReference>
<dbReference type="EMBL" id="UGNP01000001">
    <property type="protein sequence ID" value="STX10963.1"/>
    <property type="molecule type" value="Genomic_DNA"/>
</dbReference>
<reference evidence="3 5" key="2">
    <citation type="submission" date="2019-03" db="EMBL/GenBank/DDBJ databases">
        <title>Genomic Encyclopedia of Type Strains, Phase IV (KMG-IV): sequencing the most valuable type-strain genomes for metagenomic binning, comparative biology and taxonomic classification.</title>
        <authorList>
            <person name="Goeker M."/>
        </authorList>
    </citation>
    <scope>NUCLEOTIDE SEQUENCE [LARGE SCALE GENOMIC DNA]</scope>
    <source>
        <strain evidence="3 5">DSM 20580</strain>
    </source>
</reference>
<comment type="caution">
    <text evidence="2">The sequence shown here is derived from an EMBL/GenBank/DDBJ whole genome shotgun (WGS) entry which is preliminary data.</text>
</comment>
<sequence length="109" mass="12857">MDTIKGKYAPLFDFLRNQTERIVTVKFEEIEKIICNKLPTSAYKHRAWWGNTRSGTYVQSAAWIEANFRVEDVIFGEEVIFQKTSSQLLTKKRYKNTRKKKIPPTKEII</sequence>
<keyword evidence="5" id="KW-1185">Reference proteome</keyword>
<dbReference type="Proteomes" id="UP000254330">
    <property type="component" value="Unassembled WGS sequence"/>
</dbReference>
<dbReference type="Proteomes" id="UP000294641">
    <property type="component" value="Unassembled WGS sequence"/>
</dbReference>
<dbReference type="OrthoDB" id="1551455at2"/>
<evidence type="ECO:0000313" key="5">
    <source>
        <dbReference type="Proteomes" id="UP000294641"/>
    </source>
</evidence>
<evidence type="ECO:0000313" key="4">
    <source>
        <dbReference type="Proteomes" id="UP000254330"/>
    </source>
</evidence>
<evidence type="ECO:0000259" key="1">
    <source>
        <dbReference type="Pfam" id="PF24698"/>
    </source>
</evidence>
<organism evidence="2 4">
    <name type="scientific">Kurthia zopfii</name>
    <dbReference type="NCBI Taxonomy" id="1650"/>
    <lineage>
        <taxon>Bacteria</taxon>
        <taxon>Bacillati</taxon>
        <taxon>Bacillota</taxon>
        <taxon>Bacilli</taxon>
        <taxon>Bacillales</taxon>
        <taxon>Caryophanaceae</taxon>
        <taxon>Kurthia</taxon>
    </lineage>
</organism>
<protein>
    <recommendedName>
        <fullName evidence="1">DUF7662 domain-containing protein</fullName>
    </recommendedName>
</protein>
<gene>
    <name evidence="3" type="ORF">DFR61_1048</name>
    <name evidence="2" type="ORF">NCTC10597_02755</name>
</gene>
<proteinExistence type="predicted"/>
<name>A0A2U3AFN2_9BACL</name>
<dbReference type="AlphaFoldDB" id="A0A2U3AFN2"/>
<reference evidence="2 4" key="1">
    <citation type="submission" date="2018-06" db="EMBL/GenBank/DDBJ databases">
        <authorList>
            <consortium name="Pathogen Informatics"/>
            <person name="Doyle S."/>
        </authorList>
    </citation>
    <scope>NUCLEOTIDE SEQUENCE [LARGE SCALE GENOMIC DNA]</scope>
    <source>
        <strain evidence="2 4">NCTC10597</strain>
    </source>
</reference>
<feature type="domain" description="DUF7662" evidence="1">
    <location>
        <begin position="8"/>
        <end position="84"/>
    </location>
</feature>
<dbReference type="Pfam" id="PF24698">
    <property type="entry name" value="DUF7662"/>
    <property type="match status" value="1"/>
</dbReference>
<dbReference type="EMBL" id="SNZG01000004">
    <property type="protein sequence ID" value="TDR42118.1"/>
    <property type="molecule type" value="Genomic_DNA"/>
</dbReference>
<evidence type="ECO:0000313" key="3">
    <source>
        <dbReference type="EMBL" id="TDR42118.1"/>
    </source>
</evidence>
<evidence type="ECO:0000313" key="2">
    <source>
        <dbReference type="EMBL" id="STX10963.1"/>
    </source>
</evidence>